<proteinExistence type="predicted"/>
<dbReference type="AlphaFoldDB" id="A0A392U169"/>
<name>A0A392U169_9FABA</name>
<protein>
    <submittedName>
        <fullName evidence="1">Uncharacterized protein</fullName>
    </submittedName>
</protein>
<accession>A0A392U169</accession>
<dbReference type="EMBL" id="LXQA010711347">
    <property type="protein sequence ID" value="MCI67193.1"/>
    <property type="molecule type" value="Genomic_DNA"/>
</dbReference>
<evidence type="ECO:0000313" key="1">
    <source>
        <dbReference type="EMBL" id="MCI67193.1"/>
    </source>
</evidence>
<dbReference type="Proteomes" id="UP000265520">
    <property type="component" value="Unassembled WGS sequence"/>
</dbReference>
<organism evidence="1 2">
    <name type="scientific">Trifolium medium</name>
    <dbReference type="NCBI Taxonomy" id="97028"/>
    <lineage>
        <taxon>Eukaryota</taxon>
        <taxon>Viridiplantae</taxon>
        <taxon>Streptophyta</taxon>
        <taxon>Embryophyta</taxon>
        <taxon>Tracheophyta</taxon>
        <taxon>Spermatophyta</taxon>
        <taxon>Magnoliopsida</taxon>
        <taxon>eudicotyledons</taxon>
        <taxon>Gunneridae</taxon>
        <taxon>Pentapetalae</taxon>
        <taxon>rosids</taxon>
        <taxon>fabids</taxon>
        <taxon>Fabales</taxon>
        <taxon>Fabaceae</taxon>
        <taxon>Papilionoideae</taxon>
        <taxon>50 kb inversion clade</taxon>
        <taxon>NPAAA clade</taxon>
        <taxon>Hologalegina</taxon>
        <taxon>IRL clade</taxon>
        <taxon>Trifolieae</taxon>
        <taxon>Trifolium</taxon>
    </lineage>
</organism>
<comment type="caution">
    <text evidence="1">The sequence shown here is derived from an EMBL/GenBank/DDBJ whole genome shotgun (WGS) entry which is preliminary data.</text>
</comment>
<sequence>MIGDREWCSEYGLGANEDYKNFSEVIPLKRKVLDVVVHTSGVRTSRRQFDKD</sequence>
<reference evidence="1 2" key="1">
    <citation type="journal article" date="2018" name="Front. Plant Sci.">
        <title>Red Clover (Trifolium pratense) and Zigzag Clover (T. medium) - A Picture of Genomic Similarities and Differences.</title>
        <authorList>
            <person name="Dluhosova J."/>
            <person name="Istvanek J."/>
            <person name="Nedelnik J."/>
            <person name="Repkova J."/>
        </authorList>
    </citation>
    <scope>NUCLEOTIDE SEQUENCE [LARGE SCALE GENOMIC DNA]</scope>
    <source>
        <strain evidence="2">cv. 10/8</strain>
        <tissue evidence="1">Leaf</tissue>
    </source>
</reference>
<keyword evidence="2" id="KW-1185">Reference proteome</keyword>
<evidence type="ECO:0000313" key="2">
    <source>
        <dbReference type="Proteomes" id="UP000265520"/>
    </source>
</evidence>